<accession>A0A915ZT31</accession>
<dbReference type="Proteomes" id="UP000684084">
    <property type="component" value="Unassembled WGS sequence"/>
</dbReference>
<organism evidence="1 2">
    <name type="scientific">Rhizophagus irregularis</name>
    <dbReference type="NCBI Taxonomy" id="588596"/>
    <lineage>
        <taxon>Eukaryota</taxon>
        <taxon>Fungi</taxon>
        <taxon>Fungi incertae sedis</taxon>
        <taxon>Mucoromycota</taxon>
        <taxon>Glomeromycotina</taxon>
        <taxon>Glomeromycetes</taxon>
        <taxon>Glomerales</taxon>
        <taxon>Glomeraceae</taxon>
        <taxon>Rhizophagus</taxon>
    </lineage>
</organism>
<proteinExistence type="predicted"/>
<gene>
    <name evidence="1" type="ORF">CHRIB12_LOCUS19577</name>
</gene>
<protein>
    <submittedName>
        <fullName evidence="1">Uncharacterized protein</fullName>
    </submittedName>
</protein>
<comment type="caution">
    <text evidence="1">The sequence shown here is derived from an EMBL/GenBank/DDBJ whole genome shotgun (WGS) entry which is preliminary data.</text>
</comment>
<reference evidence="1" key="1">
    <citation type="submission" date="2020-05" db="EMBL/GenBank/DDBJ databases">
        <authorList>
            <person name="Rincon C."/>
            <person name="Sanders R I."/>
            <person name="Robbins C."/>
            <person name="Chaturvedi A."/>
        </authorList>
    </citation>
    <scope>NUCLEOTIDE SEQUENCE</scope>
    <source>
        <strain evidence="1">CHB12</strain>
    </source>
</reference>
<sequence length="226" mass="26073">MGNISSHFKNKRSTIKKIPKFDQIESEQERQEKILSYLSSNDFDSIDRLHMYHFLKRYIFQNNFSSPIEDKLIKGGCKVLDARSGTGTWLLQANMKILIFLESKIYHYIHKRVTKPGGYIEVSDRRNSNNGEGPILRKVSEAFWATRSKQNVDFKLIYNLDSKFELQPNIGKVHRIEKDLIMGPNGGKSGLVMQDISISFYASELAVKSLSKEIGISEEEYKKRSN</sequence>
<evidence type="ECO:0000313" key="1">
    <source>
        <dbReference type="EMBL" id="CAB5386147.1"/>
    </source>
</evidence>
<dbReference type="OrthoDB" id="2013972at2759"/>
<name>A0A915ZT31_9GLOM</name>
<evidence type="ECO:0000313" key="2">
    <source>
        <dbReference type="Proteomes" id="UP000684084"/>
    </source>
</evidence>
<dbReference type="AlphaFoldDB" id="A0A915ZT31"/>
<dbReference type="EMBL" id="CAGKOT010000055">
    <property type="protein sequence ID" value="CAB5386147.1"/>
    <property type="molecule type" value="Genomic_DNA"/>
</dbReference>